<dbReference type="RefSeq" id="WP_120181350.1">
    <property type="nucleotide sequence ID" value="NZ_MBTA01000012.1"/>
</dbReference>
<dbReference type="GO" id="GO:0000976">
    <property type="term" value="F:transcription cis-regulatory region binding"/>
    <property type="evidence" value="ECO:0007669"/>
    <property type="project" value="TreeGrafter"/>
</dbReference>
<dbReference type="GO" id="GO:0003700">
    <property type="term" value="F:DNA-binding transcription factor activity"/>
    <property type="evidence" value="ECO:0007669"/>
    <property type="project" value="TreeGrafter"/>
</dbReference>
<evidence type="ECO:0000256" key="1">
    <source>
        <dbReference type="ARBA" id="ARBA00023015"/>
    </source>
</evidence>
<keyword evidence="3" id="KW-0804">Transcription</keyword>
<dbReference type="SMART" id="SM00354">
    <property type="entry name" value="HTH_LACI"/>
    <property type="match status" value="1"/>
</dbReference>
<keyword evidence="1" id="KW-0805">Transcription regulation</keyword>
<dbReference type="Gene3D" id="3.40.50.2300">
    <property type="match status" value="2"/>
</dbReference>
<dbReference type="AlphaFoldDB" id="A0A419S748"/>
<dbReference type="PANTHER" id="PTHR30146:SF109">
    <property type="entry name" value="HTH-TYPE TRANSCRIPTIONAL REGULATOR GALS"/>
    <property type="match status" value="1"/>
</dbReference>
<protein>
    <recommendedName>
        <fullName evidence="4">HTH lacI-type domain-containing protein</fullName>
    </recommendedName>
</protein>
<dbReference type="PROSITE" id="PS50932">
    <property type="entry name" value="HTH_LACI_2"/>
    <property type="match status" value="1"/>
</dbReference>
<dbReference type="Pfam" id="PF00356">
    <property type="entry name" value="LacI"/>
    <property type="match status" value="1"/>
</dbReference>
<comment type="caution">
    <text evidence="5">The sequence shown here is derived from an EMBL/GenBank/DDBJ whole genome shotgun (WGS) entry which is preliminary data.</text>
</comment>
<sequence length="337" mass="36949">MYKPNTLKDIALELGLSVSTVSRALSDNYQISEYTKRKVKERANKMNYVPNPFAVSLKVSRSFSIGVVIPSIRNTFYAQAINGIESVAYSKGYHVVICQSHHSAVREAESIGHLKEKKVDGVLMALAAGSHNLSHIKQYTDGGDPLVFFNCIADLSMAECVVADNKKIAAEAAEEFISQGCRKVYIIASVAHAKIVQDRVSGFRDAWIASRLDANDINTHYCGTGEQMLDSLAVILADAQKESRLPDTVFGLCEETTLAILQIVNKLSLTNAVKVAGFNNSEISPFINPPPTLFRQPAFQIGKTAAEKLIYAIENPDKKYSLCKKTIIASEKTTINN</sequence>
<dbReference type="Gene3D" id="1.10.260.40">
    <property type="entry name" value="lambda repressor-like DNA-binding domains"/>
    <property type="match status" value="1"/>
</dbReference>
<dbReference type="SUPFAM" id="SSF47413">
    <property type="entry name" value="lambda repressor-like DNA-binding domains"/>
    <property type="match status" value="1"/>
</dbReference>
<evidence type="ECO:0000259" key="4">
    <source>
        <dbReference type="PROSITE" id="PS50932"/>
    </source>
</evidence>
<dbReference type="Pfam" id="PF00532">
    <property type="entry name" value="Peripla_BP_1"/>
    <property type="match status" value="1"/>
</dbReference>
<dbReference type="CDD" id="cd06267">
    <property type="entry name" value="PBP1_LacI_sugar_binding-like"/>
    <property type="match status" value="1"/>
</dbReference>
<dbReference type="InterPro" id="IPR000843">
    <property type="entry name" value="HTH_LacI"/>
</dbReference>
<keyword evidence="6" id="KW-1185">Reference proteome</keyword>
<organism evidence="5 6">
    <name type="scientific">Pelobium manganitolerans</name>
    <dbReference type="NCBI Taxonomy" id="1842495"/>
    <lineage>
        <taxon>Bacteria</taxon>
        <taxon>Pseudomonadati</taxon>
        <taxon>Bacteroidota</taxon>
        <taxon>Sphingobacteriia</taxon>
        <taxon>Sphingobacteriales</taxon>
        <taxon>Sphingobacteriaceae</taxon>
        <taxon>Pelobium</taxon>
    </lineage>
</organism>
<evidence type="ECO:0000256" key="2">
    <source>
        <dbReference type="ARBA" id="ARBA00023125"/>
    </source>
</evidence>
<proteinExistence type="predicted"/>
<dbReference type="CDD" id="cd01392">
    <property type="entry name" value="HTH_LacI"/>
    <property type="match status" value="1"/>
</dbReference>
<accession>A0A419S748</accession>
<evidence type="ECO:0000256" key="3">
    <source>
        <dbReference type="ARBA" id="ARBA00023163"/>
    </source>
</evidence>
<reference evidence="5 6" key="1">
    <citation type="submission" date="2016-07" db="EMBL/GenBank/DDBJ databases">
        <title>Genome of Pelobium manganitolerans.</title>
        <authorList>
            <person name="Wu S."/>
            <person name="Wang G."/>
        </authorList>
    </citation>
    <scope>NUCLEOTIDE SEQUENCE [LARGE SCALE GENOMIC DNA]</scope>
    <source>
        <strain evidence="5 6">YS-25</strain>
    </source>
</reference>
<dbReference type="SUPFAM" id="SSF53822">
    <property type="entry name" value="Periplasmic binding protein-like I"/>
    <property type="match status" value="1"/>
</dbReference>
<dbReference type="EMBL" id="MBTA01000012">
    <property type="protein sequence ID" value="RKD17154.1"/>
    <property type="molecule type" value="Genomic_DNA"/>
</dbReference>
<name>A0A419S748_9SPHI</name>
<dbReference type="OrthoDB" id="9803256at2"/>
<dbReference type="Proteomes" id="UP000283433">
    <property type="component" value="Unassembled WGS sequence"/>
</dbReference>
<dbReference type="PANTHER" id="PTHR30146">
    <property type="entry name" value="LACI-RELATED TRANSCRIPTIONAL REPRESSOR"/>
    <property type="match status" value="1"/>
</dbReference>
<feature type="domain" description="HTH lacI-type" evidence="4">
    <location>
        <begin position="6"/>
        <end position="59"/>
    </location>
</feature>
<dbReference type="InterPro" id="IPR001761">
    <property type="entry name" value="Peripla_BP/Lac1_sug-bd_dom"/>
</dbReference>
<dbReference type="InterPro" id="IPR010982">
    <property type="entry name" value="Lambda_DNA-bd_dom_sf"/>
</dbReference>
<evidence type="ECO:0000313" key="6">
    <source>
        <dbReference type="Proteomes" id="UP000283433"/>
    </source>
</evidence>
<keyword evidence="2" id="KW-0238">DNA-binding</keyword>
<evidence type="ECO:0000313" key="5">
    <source>
        <dbReference type="EMBL" id="RKD17154.1"/>
    </source>
</evidence>
<dbReference type="InterPro" id="IPR028082">
    <property type="entry name" value="Peripla_BP_I"/>
</dbReference>
<gene>
    <name evidence="5" type="ORF">BCY91_03160</name>
</gene>